<comment type="caution">
    <text evidence="2">The sequence shown here is derived from an EMBL/GenBank/DDBJ whole genome shotgun (WGS) entry which is preliminary data.</text>
</comment>
<dbReference type="AlphaFoldDB" id="A0A556C5X6"/>
<gene>
    <name evidence="2" type="ORF">FO013_18555</name>
</gene>
<dbReference type="OrthoDB" id="9784936at2"/>
<proteinExistence type="predicted"/>
<dbReference type="EMBL" id="VLTK01000014">
    <property type="protein sequence ID" value="TSI12790.1"/>
    <property type="molecule type" value="Genomic_DNA"/>
</dbReference>
<evidence type="ECO:0000313" key="3">
    <source>
        <dbReference type="Proteomes" id="UP000316406"/>
    </source>
</evidence>
<organism evidence="2 3">
    <name type="scientific">Brevibacterium aurantiacum</name>
    <dbReference type="NCBI Taxonomy" id="273384"/>
    <lineage>
        <taxon>Bacteria</taxon>
        <taxon>Bacillati</taxon>
        <taxon>Actinomycetota</taxon>
        <taxon>Actinomycetes</taxon>
        <taxon>Micrococcales</taxon>
        <taxon>Brevibacteriaceae</taxon>
        <taxon>Brevibacterium</taxon>
    </lineage>
</organism>
<dbReference type="Pfam" id="PF13271">
    <property type="entry name" value="DUF4062"/>
    <property type="match status" value="1"/>
</dbReference>
<feature type="domain" description="DUF4062" evidence="1">
    <location>
        <begin position="9"/>
        <end position="105"/>
    </location>
</feature>
<dbReference type="Proteomes" id="UP000316406">
    <property type="component" value="Unassembled WGS sequence"/>
</dbReference>
<dbReference type="RefSeq" id="WP_143924051.1">
    <property type="nucleotide sequence ID" value="NZ_VLTK01000014.1"/>
</dbReference>
<dbReference type="InterPro" id="IPR025139">
    <property type="entry name" value="DUF4062"/>
</dbReference>
<reference evidence="2 3" key="1">
    <citation type="submission" date="2019-07" db="EMBL/GenBank/DDBJ databases">
        <title>Draft genome sequence of Brevibacterium aurantiacum XU54 isolated from Xinjiang China.</title>
        <authorList>
            <person name="Xu X."/>
        </authorList>
    </citation>
    <scope>NUCLEOTIDE SEQUENCE [LARGE SCALE GENOMIC DNA]</scope>
    <source>
        <strain evidence="2 3">XU54</strain>
    </source>
</reference>
<evidence type="ECO:0000313" key="2">
    <source>
        <dbReference type="EMBL" id="TSI12790.1"/>
    </source>
</evidence>
<sequence length="291" mass="32303">MTFAATVIRVFIASPSDTADSRNAVETALTRWNARRAESSGQILLPVRYESHAVPTYETGTTDGQAVINKQLVEKADIVIGLFESSLGSATPRSISGTAEELEEARAAGIKVHVYFSSAPIPQDHLEEAQILNDFKKSFAGLYGTYADHGELAEQINHAIDSDVPEFESSSLMAGPKGRANPIVQHINEPITKFDSKQRPKTQNKHSLRIENKGTEDAENFRVKLLPYEEGESVDGVLWHDLSDEARTLYPGDSIDFRYDLTMGSPRKLKYELEWNEGEESFSRNNSVNLV</sequence>
<accession>A0A556C5X6</accession>
<name>A0A556C5X6_BREAU</name>
<keyword evidence="3" id="KW-1185">Reference proteome</keyword>
<evidence type="ECO:0000259" key="1">
    <source>
        <dbReference type="Pfam" id="PF13271"/>
    </source>
</evidence>
<protein>
    <submittedName>
        <fullName evidence="2">DUF4062 domain-containing protein</fullName>
    </submittedName>
</protein>